<dbReference type="PROSITE" id="PS00455">
    <property type="entry name" value="AMP_BINDING"/>
    <property type="match status" value="1"/>
</dbReference>
<evidence type="ECO:0000256" key="4">
    <source>
        <dbReference type="ARBA" id="ARBA00022840"/>
    </source>
</evidence>
<dbReference type="InterPro" id="IPR025110">
    <property type="entry name" value="AMP-bd_C"/>
</dbReference>
<dbReference type="GO" id="GO:0006629">
    <property type="term" value="P:lipid metabolic process"/>
    <property type="evidence" value="ECO:0007669"/>
    <property type="project" value="InterPro"/>
</dbReference>
<protein>
    <submittedName>
        <fullName evidence="8">Acetoacetate--CoA ligase</fullName>
        <ecNumber evidence="8">6.2.1.16</ecNumber>
    </submittedName>
</protein>
<dbReference type="GO" id="GO:0005524">
    <property type="term" value="F:ATP binding"/>
    <property type="evidence" value="ECO:0007669"/>
    <property type="project" value="UniProtKB-KW"/>
</dbReference>
<dbReference type="GO" id="GO:0030729">
    <property type="term" value="F:acetoacetate-CoA ligase activity"/>
    <property type="evidence" value="ECO:0007669"/>
    <property type="project" value="UniProtKB-EC"/>
</dbReference>
<feature type="domain" description="AMP-binding enzyme C-terminal" evidence="6">
    <location>
        <begin position="544"/>
        <end position="614"/>
    </location>
</feature>
<evidence type="ECO:0000256" key="3">
    <source>
        <dbReference type="ARBA" id="ARBA00022741"/>
    </source>
</evidence>
<dbReference type="InterPro" id="IPR032387">
    <property type="entry name" value="ACAS_N"/>
</dbReference>
<name>A0A7Y0HHA9_9PROT</name>
<evidence type="ECO:0000313" key="8">
    <source>
        <dbReference type="EMBL" id="NMM45294.1"/>
    </source>
</evidence>
<dbReference type="InterPro" id="IPR000873">
    <property type="entry name" value="AMP-dep_synth/lig_dom"/>
</dbReference>
<evidence type="ECO:0000313" key="9">
    <source>
        <dbReference type="Proteomes" id="UP000539372"/>
    </source>
</evidence>
<gene>
    <name evidence="8" type="ORF">HH303_12445</name>
</gene>
<sequence>MSGTQPLWTPDAQRVEASNITRFRKQCAQRWSVDLPDYDALWQWSVDAPERFWDSFWDFAGIKAETKGARVIADGDKMPGAKFFPDAKFNFAENLLSRRDDSDCLVFWSEDKVKRRLSWNQVYDLVSRLRQALSSAGVGPGDRVAGFVPNMPETIVAMLATASLGAIWTSCSPDFGEQGVLDRFGQSEPKVLFTADGYFYNGKTIHSLPRVADFLPQLPSVEKVIVLPLLSDAPDCSAMPGAVSLTDAIAPFAAGDIDFPQLDFNTPLYIMYSSGTTGKPKCITHGAGGTLLTQWKEHLMHCDERPGDKVFYFTTCGWMMWNWLVAGMACGSTLMLYDGSPFYPNGNILFDYAQAEKWNVFGTSAKWIDACAKAGLKPKETHDLSSVRAILSTGSPLVPESFDYVYRDVKRDVQLSSISGGTDILGCFMLGNPVKPVWRGEIQSPGLGFAVQVFDDEGKPVQGEQGELVCVKPFPSMPLGFWGDDTGERYKAAYFEKYPNIWTHGDFIERTDHNGFVVYGRSDATLNPGGVRIGTAEIYRQVEAFPEVLESIVIGQTWDADTRVVLFVKMLPDHALTDDLIAAIKTRIRTNCTPRHVPAKVIAVADIPRTRSGKITELAVRDVVHGRAVKNAEALANPEALDLYKDLPELQD</sequence>
<dbReference type="Pfam" id="PF00501">
    <property type="entry name" value="AMP-binding"/>
    <property type="match status" value="1"/>
</dbReference>
<evidence type="ECO:0000256" key="1">
    <source>
        <dbReference type="ARBA" id="ARBA00006432"/>
    </source>
</evidence>
<dbReference type="Gene3D" id="3.40.50.12780">
    <property type="entry name" value="N-terminal domain of ligase-like"/>
    <property type="match status" value="1"/>
</dbReference>
<dbReference type="InterPro" id="IPR045851">
    <property type="entry name" value="AMP-bd_C_sf"/>
</dbReference>
<organism evidence="8 9">
    <name type="scientific">Pacificispira spongiicola</name>
    <dbReference type="NCBI Taxonomy" id="2729598"/>
    <lineage>
        <taxon>Bacteria</taxon>
        <taxon>Pseudomonadati</taxon>
        <taxon>Pseudomonadota</taxon>
        <taxon>Alphaproteobacteria</taxon>
        <taxon>Rhodospirillales</taxon>
        <taxon>Rhodospirillaceae</taxon>
        <taxon>Pacificispira</taxon>
    </lineage>
</organism>
<dbReference type="Proteomes" id="UP000539372">
    <property type="component" value="Unassembled WGS sequence"/>
</dbReference>
<evidence type="ECO:0000259" key="7">
    <source>
        <dbReference type="Pfam" id="PF16177"/>
    </source>
</evidence>
<dbReference type="Pfam" id="PF13193">
    <property type="entry name" value="AMP-binding_C"/>
    <property type="match status" value="1"/>
</dbReference>
<dbReference type="EMBL" id="JABBNT010000003">
    <property type="protein sequence ID" value="NMM45294.1"/>
    <property type="molecule type" value="Genomic_DNA"/>
</dbReference>
<dbReference type="AlphaFoldDB" id="A0A7Y0HHA9"/>
<evidence type="ECO:0000256" key="2">
    <source>
        <dbReference type="ARBA" id="ARBA00022598"/>
    </source>
</evidence>
<dbReference type="NCBIfam" id="TIGR01217">
    <property type="entry name" value="ac_ac_CoA_syn"/>
    <property type="match status" value="1"/>
</dbReference>
<evidence type="ECO:0000259" key="5">
    <source>
        <dbReference type="Pfam" id="PF00501"/>
    </source>
</evidence>
<dbReference type="EC" id="6.2.1.16" evidence="8"/>
<dbReference type="SUPFAM" id="SSF56801">
    <property type="entry name" value="Acetyl-CoA synthetase-like"/>
    <property type="match status" value="1"/>
</dbReference>
<dbReference type="InterPro" id="IPR005914">
    <property type="entry name" value="Acac_CoA_synth"/>
</dbReference>
<keyword evidence="3" id="KW-0547">Nucleotide-binding</keyword>
<accession>A0A7Y0HHA9</accession>
<dbReference type="NCBIfam" id="NF002937">
    <property type="entry name" value="PRK03584.1"/>
    <property type="match status" value="1"/>
</dbReference>
<dbReference type="InterPro" id="IPR042099">
    <property type="entry name" value="ANL_N_sf"/>
</dbReference>
<keyword evidence="9" id="KW-1185">Reference proteome</keyword>
<comment type="similarity">
    <text evidence="1">Belongs to the ATP-dependent AMP-binding enzyme family.</text>
</comment>
<dbReference type="Gene3D" id="3.30.300.30">
    <property type="match status" value="1"/>
</dbReference>
<dbReference type="InterPro" id="IPR020845">
    <property type="entry name" value="AMP-binding_CS"/>
</dbReference>
<keyword evidence="2 8" id="KW-0436">Ligase</keyword>
<feature type="domain" description="AMP-dependent synthetase/ligase" evidence="5">
    <location>
        <begin position="99"/>
        <end position="473"/>
    </location>
</feature>
<keyword evidence="4" id="KW-0067">ATP-binding</keyword>
<dbReference type="PANTHER" id="PTHR42921:SF1">
    <property type="entry name" value="ACETOACETYL-COA SYNTHETASE"/>
    <property type="match status" value="1"/>
</dbReference>
<dbReference type="RefSeq" id="WP_169625643.1">
    <property type="nucleotide sequence ID" value="NZ_JABBNT010000003.1"/>
</dbReference>
<dbReference type="CDD" id="cd05943">
    <property type="entry name" value="AACS"/>
    <property type="match status" value="1"/>
</dbReference>
<feature type="domain" description="Acetyl-coenzyme A synthetase N-terminal" evidence="7">
    <location>
        <begin position="38"/>
        <end position="94"/>
    </location>
</feature>
<comment type="caution">
    <text evidence="8">The sequence shown here is derived from an EMBL/GenBank/DDBJ whole genome shotgun (WGS) entry which is preliminary data.</text>
</comment>
<evidence type="ECO:0000259" key="6">
    <source>
        <dbReference type="Pfam" id="PF13193"/>
    </source>
</evidence>
<dbReference type="Pfam" id="PF16177">
    <property type="entry name" value="ACAS_N"/>
    <property type="match status" value="1"/>
</dbReference>
<dbReference type="PANTHER" id="PTHR42921">
    <property type="entry name" value="ACETOACETYL-COA SYNTHETASE"/>
    <property type="match status" value="1"/>
</dbReference>
<reference evidence="8 9" key="1">
    <citation type="submission" date="2020-04" db="EMBL/GenBank/DDBJ databases">
        <title>Rhodospirillaceae bacterium KN72 isolated from deep sea.</title>
        <authorList>
            <person name="Zhang D.-C."/>
        </authorList>
    </citation>
    <scope>NUCLEOTIDE SEQUENCE [LARGE SCALE GENOMIC DNA]</scope>
    <source>
        <strain evidence="8 9">KN72</strain>
    </source>
</reference>
<proteinExistence type="inferred from homology"/>